<keyword evidence="2" id="KW-1133">Transmembrane helix</keyword>
<feature type="transmembrane region" description="Helical" evidence="2">
    <location>
        <begin position="150"/>
        <end position="169"/>
    </location>
</feature>
<keyword evidence="2" id="KW-0472">Membrane</keyword>
<proteinExistence type="predicted"/>
<dbReference type="InterPro" id="IPR002656">
    <property type="entry name" value="Acyl_transf_3_dom"/>
</dbReference>
<feature type="transmembrane region" description="Helical" evidence="2">
    <location>
        <begin position="52"/>
        <end position="69"/>
    </location>
</feature>
<dbReference type="RefSeq" id="WP_284874710.1">
    <property type="nucleotide sequence ID" value="NZ_CP126970.1"/>
</dbReference>
<protein>
    <submittedName>
        <fullName evidence="4">Acyltransferase family protein</fullName>
    </submittedName>
</protein>
<dbReference type="EMBL" id="CP126970">
    <property type="protein sequence ID" value="WIM70117.1"/>
    <property type="molecule type" value="Genomic_DNA"/>
</dbReference>
<feature type="transmembrane region" description="Helical" evidence="2">
    <location>
        <begin position="284"/>
        <end position="305"/>
    </location>
</feature>
<feature type="transmembrane region" description="Helical" evidence="2">
    <location>
        <begin position="204"/>
        <end position="225"/>
    </location>
</feature>
<evidence type="ECO:0000313" key="4">
    <source>
        <dbReference type="EMBL" id="WIM70117.1"/>
    </source>
</evidence>
<feature type="domain" description="Acyltransferase 3" evidence="3">
    <location>
        <begin position="12"/>
        <end position="344"/>
    </location>
</feature>
<keyword evidence="4" id="KW-0012">Acyltransferase</keyword>
<keyword evidence="4" id="KW-0808">Transferase</keyword>
<feature type="transmembrane region" description="Helical" evidence="2">
    <location>
        <begin position="325"/>
        <end position="347"/>
    </location>
</feature>
<feature type="transmembrane region" description="Helical" evidence="2">
    <location>
        <begin position="16"/>
        <end position="32"/>
    </location>
</feature>
<dbReference type="Proteomes" id="UP001238805">
    <property type="component" value="Chromosome"/>
</dbReference>
<feature type="transmembrane region" description="Helical" evidence="2">
    <location>
        <begin position="250"/>
        <end position="272"/>
    </location>
</feature>
<feature type="transmembrane region" description="Helical" evidence="2">
    <location>
        <begin position="175"/>
        <end position="192"/>
    </location>
</feature>
<name>A0ABY8VM05_9CORY</name>
<evidence type="ECO:0000256" key="2">
    <source>
        <dbReference type="SAM" id="Phobius"/>
    </source>
</evidence>
<dbReference type="PANTHER" id="PTHR37312:SF1">
    <property type="entry name" value="MEMBRANE-BOUND ACYLTRANSFERASE YKRP-RELATED"/>
    <property type="match status" value="1"/>
</dbReference>
<evidence type="ECO:0000313" key="5">
    <source>
        <dbReference type="Proteomes" id="UP001238805"/>
    </source>
</evidence>
<organism evidence="4 5">
    <name type="scientific">Corynebacterium suedekumii</name>
    <dbReference type="NCBI Taxonomy" id="3049801"/>
    <lineage>
        <taxon>Bacteria</taxon>
        <taxon>Bacillati</taxon>
        <taxon>Actinomycetota</taxon>
        <taxon>Actinomycetes</taxon>
        <taxon>Mycobacteriales</taxon>
        <taxon>Corynebacteriaceae</taxon>
        <taxon>Corynebacterium</taxon>
    </lineage>
</organism>
<evidence type="ECO:0000256" key="1">
    <source>
        <dbReference type="SAM" id="MobiDB-lite"/>
    </source>
</evidence>
<sequence>MASANGTRQRLDWPDVAKGLSIVGVVLLHVSLAVPEGMDTVAAQINRILDPLRMPLFFLVSGFFSAKVFRFSFADLFQRRLWFFLVPYLVWGPVELWLKFREYHMFDHSPMPALSVYVDQLTVGKSMYWFLYALVVFNVILWLTRKLPTWAGIAVGFAPILILPLHLDYHMVGKAVLYLPAFLIGAHLRERIGTFAAEGASLRNIVNASALYVAAFAASAAWAWYNLQHELVLPWLLPGAETVGFVDLRLIVNSLIQVAMLPMAILVAVLLARIPVLADVLKFLGRHTLVIYLGHALGLTVLYHYNLRGMDLVITRDADVWTSSTAFWMVIATVAAVAGSLFLWLLTRVPYVRWTLMPPPLARAARSGATSTVAAEPARPERGDAVVHGARTPGA</sequence>
<keyword evidence="5" id="KW-1185">Reference proteome</keyword>
<dbReference type="PANTHER" id="PTHR37312">
    <property type="entry name" value="MEMBRANE-BOUND ACYLTRANSFERASE YKRP-RELATED"/>
    <property type="match status" value="1"/>
</dbReference>
<feature type="transmembrane region" description="Helical" evidence="2">
    <location>
        <begin position="126"/>
        <end position="143"/>
    </location>
</feature>
<keyword evidence="2" id="KW-0812">Transmembrane</keyword>
<dbReference type="GO" id="GO:0016746">
    <property type="term" value="F:acyltransferase activity"/>
    <property type="evidence" value="ECO:0007669"/>
    <property type="project" value="UniProtKB-KW"/>
</dbReference>
<dbReference type="InterPro" id="IPR052734">
    <property type="entry name" value="Nod_factor_acetyltransferase"/>
</dbReference>
<reference evidence="4 5" key="1">
    <citation type="submission" date="2023-05" db="EMBL/GenBank/DDBJ databases">
        <title>Corynebacterium suedekumii sp. nov. and Corynebacterium breve sp. nov. isolated from raw cow's milk.</title>
        <authorList>
            <person name="Baer M.K."/>
            <person name="Mehl L."/>
            <person name="Hellmuth R."/>
            <person name="Marke G."/>
            <person name="Lipski A."/>
        </authorList>
    </citation>
    <scope>NUCLEOTIDE SEQUENCE [LARGE SCALE GENOMIC DNA]</scope>
    <source>
        <strain evidence="4 5">LM112</strain>
    </source>
</reference>
<accession>A0ABY8VM05</accession>
<dbReference type="Pfam" id="PF01757">
    <property type="entry name" value="Acyl_transf_3"/>
    <property type="match status" value="1"/>
</dbReference>
<feature type="region of interest" description="Disordered" evidence="1">
    <location>
        <begin position="372"/>
        <end position="395"/>
    </location>
</feature>
<feature type="transmembrane region" description="Helical" evidence="2">
    <location>
        <begin position="81"/>
        <end position="100"/>
    </location>
</feature>
<evidence type="ECO:0000259" key="3">
    <source>
        <dbReference type="Pfam" id="PF01757"/>
    </source>
</evidence>
<gene>
    <name evidence="4" type="ORF">QP029_13190</name>
</gene>